<dbReference type="InterPro" id="IPR000938">
    <property type="entry name" value="CAP-Gly_domain"/>
</dbReference>
<gene>
    <name evidence="3" type="ORF">C6P40_004131</name>
</gene>
<feature type="coiled-coil region" evidence="1">
    <location>
        <begin position="556"/>
        <end position="639"/>
    </location>
</feature>
<reference evidence="3" key="1">
    <citation type="submission" date="2020-11" db="EMBL/GenBank/DDBJ databases">
        <title>Kefir isolates.</title>
        <authorList>
            <person name="Marcisauskas S."/>
            <person name="Kim Y."/>
            <person name="Blasche S."/>
        </authorList>
    </citation>
    <scope>NUCLEOTIDE SEQUENCE</scope>
    <source>
        <strain evidence="3">Olga-1</strain>
    </source>
</reference>
<dbReference type="GO" id="GO:0031122">
    <property type="term" value="P:cytoplasmic microtubule organization"/>
    <property type="evidence" value="ECO:0007669"/>
    <property type="project" value="TreeGrafter"/>
</dbReference>
<sequence length="752" mass="88096">MEINNEIDNEIHIGSWVSLRLSSSSPSSSNIPIIGTVKFIGKTDFAEGSWLGLLLIDECRKYAKNNGIVKGKRYFNDDTNSDTSSNFGLFVRPQSVKIISAHDLLLLSNISLTTKINLLYSNIQSLNLNLIDYLEKLETSQVENNYLQSENLSLKQQLNDLIINNKTLQSSLNIDIKDTDNNLSLKNKKLEILIDHLKEEFHIKECEYLELIDTLKKDFQNLEIKLLNKNSNIINSNILSDLNSSELIIEKLTSENSDLLIKIDNLNIKILELEKLIKLNNDLNLFYEQSEKELNEIINNLKQNLKEKNNELLIYKQNLNNANKIISSYELNNQFSYKFNDLIKKILISIDSSFIEYSNFISNKILPVEYNQILKFIKSLYKLKYFTNSILEFCNFNYPTEFKNWNLLKLKLDFILQLLIYNPNTFLDFQSNIDSIISFIMQCLESNNENDFEILLSMSLNLPLDINSFLKNENNLFELSLIYREIMIFYTSIDNSEIYNNLIDLRIKNKGIQLENNDLLLEQCIENNELFKNLNYIDVDLINSPFWKYLKKDNEAEKEKEQIESKKNINSDLFNELELKIKILQSKLQDEKKIQQELLQLEKNVKNYENNENDLKLQLNKAKENEINLNSRIKNLQNILNKYGIKDNFQLNDEFNILEKSKLLNTIEKQRSLISKLTEISGEKNEKFQNYSLELNSNSNSFSSPKFISSISPSYYRRIDNLFDNISNNPISVSKHNHNYNYQKILEYLDSY</sequence>
<comment type="caution">
    <text evidence="3">The sequence shown here is derived from an EMBL/GenBank/DDBJ whole genome shotgun (WGS) entry which is preliminary data.</text>
</comment>
<evidence type="ECO:0000313" key="3">
    <source>
        <dbReference type="EMBL" id="KAG0689957.1"/>
    </source>
</evidence>
<dbReference type="EMBL" id="PUHW01000052">
    <property type="protein sequence ID" value="KAG0689957.1"/>
    <property type="molecule type" value="Genomic_DNA"/>
</dbReference>
<feature type="coiled-coil region" evidence="1">
    <location>
        <begin position="180"/>
        <end position="325"/>
    </location>
</feature>
<keyword evidence="4" id="KW-1185">Reference proteome</keyword>
<dbReference type="GO" id="GO:0030705">
    <property type="term" value="P:cytoskeleton-dependent intracellular transport"/>
    <property type="evidence" value="ECO:0007669"/>
    <property type="project" value="TreeGrafter"/>
</dbReference>
<protein>
    <recommendedName>
        <fullName evidence="2">CAP-Gly domain-containing protein</fullName>
    </recommendedName>
</protein>
<dbReference type="Pfam" id="PF01302">
    <property type="entry name" value="CAP_GLY"/>
    <property type="match status" value="1"/>
</dbReference>
<evidence type="ECO:0000313" key="4">
    <source>
        <dbReference type="Proteomes" id="UP000697127"/>
    </source>
</evidence>
<dbReference type="Gene3D" id="2.30.30.190">
    <property type="entry name" value="CAP Gly-rich-like domain"/>
    <property type="match status" value="1"/>
</dbReference>
<organism evidence="3 4">
    <name type="scientific">Pichia californica</name>
    <dbReference type="NCBI Taxonomy" id="460514"/>
    <lineage>
        <taxon>Eukaryota</taxon>
        <taxon>Fungi</taxon>
        <taxon>Dikarya</taxon>
        <taxon>Ascomycota</taxon>
        <taxon>Saccharomycotina</taxon>
        <taxon>Pichiomycetes</taxon>
        <taxon>Pichiales</taxon>
        <taxon>Pichiaceae</taxon>
        <taxon>Pichia</taxon>
    </lineage>
</organism>
<dbReference type="SUPFAM" id="SSF74924">
    <property type="entry name" value="Cap-Gly domain"/>
    <property type="match status" value="1"/>
</dbReference>
<dbReference type="InterPro" id="IPR036859">
    <property type="entry name" value="CAP-Gly_dom_sf"/>
</dbReference>
<keyword evidence="1" id="KW-0175">Coiled coil</keyword>
<dbReference type="OrthoDB" id="2130750at2759"/>
<dbReference type="GO" id="GO:0005737">
    <property type="term" value="C:cytoplasm"/>
    <property type="evidence" value="ECO:0007669"/>
    <property type="project" value="TreeGrafter"/>
</dbReference>
<name>A0A9P7BF00_9ASCO</name>
<proteinExistence type="predicted"/>
<feature type="domain" description="CAP-Gly" evidence="2">
    <location>
        <begin position="41"/>
        <end position="92"/>
    </location>
</feature>
<dbReference type="GO" id="GO:0008017">
    <property type="term" value="F:microtubule binding"/>
    <property type="evidence" value="ECO:0007669"/>
    <property type="project" value="TreeGrafter"/>
</dbReference>
<dbReference type="PANTHER" id="PTHR18947">
    <property type="entry name" value="HOOK PROTEINS"/>
    <property type="match status" value="1"/>
</dbReference>
<dbReference type="AlphaFoldDB" id="A0A9P7BF00"/>
<dbReference type="SMART" id="SM01052">
    <property type="entry name" value="CAP_GLY"/>
    <property type="match status" value="1"/>
</dbReference>
<dbReference type="GO" id="GO:0051959">
    <property type="term" value="F:dynein light intermediate chain binding"/>
    <property type="evidence" value="ECO:0007669"/>
    <property type="project" value="TreeGrafter"/>
</dbReference>
<evidence type="ECO:0000256" key="1">
    <source>
        <dbReference type="SAM" id="Coils"/>
    </source>
</evidence>
<dbReference type="PANTHER" id="PTHR18947:SF28">
    <property type="entry name" value="GIRDIN, ISOFORM A"/>
    <property type="match status" value="1"/>
</dbReference>
<evidence type="ECO:0000259" key="2">
    <source>
        <dbReference type="PROSITE" id="PS50245"/>
    </source>
</evidence>
<accession>A0A9P7BF00</accession>
<dbReference type="Proteomes" id="UP000697127">
    <property type="component" value="Unassembled WGS sequence"/>
</dbReference>
<dbReference type="PROSITE" id="PS50245">
    <property type="entry name" value="CAP_GLY_2"/>
    <property type="match status" value="1"/>
</dbReference>
<dbReference type="GO" id="GO:0005815">
    <property type="term" value="C:microtubule organizing center"/>
    <property type="evidence" value="ECO:0007669"/>
    <property type="project" value="TreeGrafter"/>
</dbReference>